<comment type="caution">
    <text evidence="1">The sequence shown here is derived from an EMBL/GenBank/DDBJ whole genome shotgun (WGS) entry which is preliminary data.</text>
</comment>
<dbReference type="EMBL" id="JASCZI010121087">
    <property type="protein sequence ID" value="MED6159622.1"/>
    <property type="molecule type" value="Genomic_DNA"/>
</dbReference>
<organism evidence="1 2">
    <name type="scientific">Stylosanthes scabra</name>
    <dbReference type="NCBI Taxonomy" id="79078"/>
    <lineage>
        <taxon>Eukaryota</taxon>
        <taxon>Viridiplantae</taxon>
        <taxon>Streptophyta</taxon>
        <taxon>Embryophyta</taxon>
        <taxon>Tracheophyta</taxon>
        <taxon>Spermatophyta</taxon>
        <taxon>Magnoliopsida</taxon>
        <taxon>eudicotyledons</taxon>
        <taxon>Gunneridae</taxon>
        <taxon>Pentapetalae</taxon>
        <taxon>rosids</taxon>
        <taxon>fabids</taxon>
        <taxon>Fabales</taxon>
        <taxon>Fabaceae</taxon>
        <taxon>Papilionoideae</taxon>
        <taxon>50 kb inversion clade</taxon>
        <taxon>dalbergioids sensu lato</taxon>
        <taxon>Dalbergieae</taxon>
        <taxon>Pterocarpus clade</taxon>
        <taxon>Stylosanthes</taxon>
    </lineage>
</organism>
<sequence>MGVRCERVQRRRRLGGFEDGGGSTVVGRQVWWCVRPKVVLKLRAAARWWFGAWKCECDGSKAVVVDGCGGGRRKTVTDEVGGGGWFGYGNGVRSDEREREKMTADEEGSLERKLGSPSATRQEHFHAYICSACYTSLQSATSRDPHHLHTFSIHAWRVALHHQVLHTKSLTHFACLRRFYDV</sequence>
<reference evidence="1 2" key="1">
    <citation type="journal article" date="2023" name="Plants (Basel)">
        <title>Bridging the Gap: Combining Genomics and Transcriptomics Approaches to Understand Stylosanthes scabra, an Orphan Legume from the Brazilian Caatinga.</title>
        <authorList>
            <person name="Ferreira-Neto J.R.C."/>
            <person name="da Silva M.D."/>
            <person name="Binneck E."/>
            <person name="de Melo N.F."/>
            <person name="da Silva R.H."/>
            <person name="de Melo A.L.T.M."/>
            <person name="Pandolfi V."/>
            <person name="Bustamante F.O."/>
            <person name="Brasileiro-Vidal A.C."/>
            <person name="Benko-Iseppon A.M."/>
        </authorList>
    </citation>
    <scope>NUCLEOTIDE SEQUENCE [LARGE SCALE GENOMIC DNA]</scope>
    <source>
        <tissue evidence="1">Leaves</tissue>
    </source>
</reference>
<dbReference type="Proteomes" id="UP001341840">
    <property type="component" value="Unassembled WGS sequence"/>
</dbReference>
<accession>A0ABU6UEC7</accession>
<keyword evidence="2" id="KW-1185">Reference proteome</keyword>
<protein>
    <recommendedName>
        <fullName evidence="3">C2H2-type domain-containing protein</fullName>
    </recommendedName>
</protein>
<evidence type="ECO:0000313" key="1">
    <source>
        <dbReference type="EMBL" id="MED6159622.1"/>
    </source>
</evidence>
<gene>
    <name evidence="1" type="ORF">PIB30_043910</name>
</gene>
<evidence type="ECO:0008006" key="3">
    <source>
        <dbReference type="Google" id="ProtNLM"/>
    </source>
</evidence>
<proteinExistence type="predicted"/>
<evidence type="ECO:0000313" key="2">
    <source>
        <dbReference type="Proteomes" id="UP001341840"/>
    </source>
</evidence>
<name>A0ABU6UEC7_9FABA</name>